<organism evidence="6 7">
    <name type="scientific">Ectocarpus siliculosus</name>
    <name type="common">Brown alga</name>
    <name type="synonym">Conferva siliculosa</name>
    <dbReference type="NCBI Taxonomy" id="2880"/>
    <lineage>
        <taxon>Eukaryota</taxon>
        <taxon>Sar</taxon>
        <taxon>Stramenopiles</taxon>
        <taxon>Ochrophyta</taxon>
        <taxon>PX clade</taxon>
        <taxon>Phaeophyceae</taxon>
        <taxon>Ectocarpales</taxon>
        <taxon>Ectocarpaceae</taxon>
        <taxon>Ectocarpus</taxon>
    </lineage>
</organism>
<dbReference type="STRING" id="2880.D8LNX3"/>
<dbReference type="GO" id="GO:0007023">
    <property type="term" value="P:post-chaperonin tubulin folding pathway"/>
    <property type="evidence" value="ECO:0007669"/>
    <property type="project" value="InterPro"/>
</dbReference>
<evidence type="ECO:0000256" key="1">
    <source>
        <dbReference type="ARBA" id="ARBA00023186"/>
    </source>
</evidence>
<dbReference type="EMBL" id="FN649760">
    <property type="protein sequence ID" value="CBN78333.1"/>
    <property type="molecule type" value="Genomic_DNA"/>
</dbReference>
<accession>D8LNX3</accession>
<dbReference type="InterPro" id="IPR021133">
    <property type="entry name" value="HEAT_type_2"/>
</dbReference>
<dbReference type="GO" id="GO:0007021">
    <property type="term" value="P:tubulin complex assembly"/>
    <property type="evidence" value="ECO:0007669"/>
    <property type="project" value="InterPro"/>
</dbReference>
<dbReference type="GO" id="GO:0005096">
    <property type="term" value="F:GTPase activator activity"/>
    <property type="evidence" value="ECO:0007669"/>
    <property type="project" value="InterPro"/>
</dbReference>
<feature type="domain" description="Tubulin-folding cofactor D C-terminal" evidence="4">
    <location>
        <begin position="1107"/>
        <end position="1306"/>
    </location>
</feature>
<gene>
    <name evidence="6" type="ORF">Esi_0005_0262</name>
</gene>
<evidence type="ECO:0000313" key="6">
    <source>
        <dbReference type="EMBL" id="CBN78333.1"/>
    </source>
</evidence>
<dbReference type="SUPFAM" id="SSF48371">
    <property type="entry name" value="ARM repeat"/>
    <property type="match status" value="2"/>
</dbReference>
<dbReference type="InterPro" id="IPR058033">
    <property type="entry name" value="ARM_TBCD_2nd"/>
</dbReference>
<dbReference type="Gene3D" id="1.25.10.10">
    <property type="entry name" value="Leucine-rich Repeat Variant"/>
    <property type="match status" value="2"/>
</dbReference>
<feature type="compositionally biased region" description="Low complexity" evidence="3">
    <location>
        <begin position="592"/>
        <end position="603"/>
    </location>
</feature>
<dbReference type="InterPro" id="IPR016024">
    <property type="entry name" value="ARM-type_fold"/>
</dbReference>
<feature type="compositionally biased region" description="Gly residues" evidence="3">
    <location>
        <begin position="1412"/>
        <end position="1424"/>
    </location>
</feature>
<dbReference type="InParanoid" id="D8LNX3"/>
<keyword evidence="7" id="KW-1185">Reference proteome</keyword>
<dbReference type="PANTHER" id="PTHR12658:SF0">
    <property type="entry name" value="TUBULIN-SPECIFIC CHAPERONE D"/>
    <property type="match status" value="1"/>
</dbReference>
<dbReference type="Proteomes" id="UP000002630">
    <property type="component" value="Unassembled WGS sequence"/>
</dbReference>
<dbReference type="InterPro" id="IPR033162">
    <property type="entry name" value="TBCD"/>
</dbReference>
<evidence type="ECO:0000259" key="5">
    <source>
        <dbReference type="Pfam" id="PF25767"/>
    </source>
</evidence>
<protein>
    <submittedName>
        <fullName evidence="6">Tubulin folding cofactor D</fullName>
    </submittedName>
</protein>
<dbReference type="Pfam" id="PF25767">
    <property type="entry name" value="ARM_TBCD_2nd"/>
    <property type="match status" value="2"/>
</dbReference>
<feature type="repeat" description="HEAT" evidence="2">
    <location>
        <begin position="438"/>
        <end position="475"/>
    </location>
</feature>
<keyword evidence="1" id="KW-0143">Chaperone</keyword>
<dbReference type="InterPro" id="IPR011989">
    <property type="entry name" value="ARM-like"/>
</dbReference>
<feature type="region of interest" description="Disordered" evidence="3">
    <location>
        <begin position="945"/>
        <end position="984"/>
    </location>
</feature>
<proteinExistence type="predicted"/>
<sequence>MGMLQQLVATDLDLAGREGTLKAVKGALEKYLEQPHLLDPHLEDMMAVVMGRAKELVVEREEQVLAESGGGSRGRPGEAFPFQVFICPQLHSMFCVIYQLCRVRGAKAVVRLMPHEAADLEPVIHALQAQDTDDYSTWETRYGLLLWLSMLSLVPFDIDTIDSGLRDSVPPGAGANEDGAKGVVAPVAGVGERQADLVGTILALGMRHLGDAGPTRDAAAGCLSSLLTRPDMEAAHLRRFLEWSASVLERVTAEGRAGEEGLSKLAFLVMGVMATLAALFKQGHREKLIDLIPVVFYPVVGLAELGPGQTLLRKMLVKLLQRVGTTYVPPRVVAWRYRRGQRSLLQNLESTPDAASDGGDCCQDEQQAASVEEKPLERQEGETVEAGGGEGDAEESSAGGVGVAQDGPPAQVKVDATEVDVVAEEEEEVDVPEELEDIVEALLCGLRDRDTVVRWSAAKGIGRITERLPRELADDVVCSVLDLFVEAEWDGAWHGGCLALAELARRGLLLPERLPRACPLVRRALAYDVRRGAGGVGAHVRDAACYVCWAFARAYSPRVLGPHLPGLCDSMLSTALFDREVNVRRAAAAALQENVGRQGQQQSGEDDGSGWSDGGGGGVAHGIDIITAADYFSLGNRQQAYLNIGKTVAAFDRYRHHIVDTLRLDKLKHWDPELRRLSALALGRIASLEPAYAAETVLPAALGDTLSPDLLRRHGACLALAEVTLSLGQVSYALPAETVAGLVGIVPALEKARLYRGRGGELMRQAACRLVECLALTKSEVAIKTQLRLLDSVDESLRHAVESVQLSAAAALKAVLENWFPVGRDGPSERLRTRTIGLYVGGLRTEENAAVARGYAMALGVLPRKLAGASPAVLGELLDALKNAALGRHAPPRSPSLATTGGGAANGTTATSGGGGIGGPGGEPDAETRRNAVRSLVTLCEEVGVGRQQQQQQQQPSQDPGGGQGRHDSGGVSGGGGGVDAREGESGAAWCPAWLTLADVEGVLATLLASSEDYSVDKRGDVGSWCRVEALAGMERLLRLAARASRGLPLANRRGIASVQPPAQQAPETLILPSLQDRLALLDQPPASVPTPHPCDEVYLTPSMVERVMCAVLKQLSEKLDSVRERAGTVLQKLVQSDDPQLPFVPERAAVKHAITHGAATPAVPGAAGEEGKEPVNWAVPATTFPMVVGLLAVAEYHDAIVEGLVMSVGGLSESVVTHSSKALLRWLRACKSARNLRAVAGLALRLVGMFGDAKGNPRIVVPLLKTLELLLSNECFDSLPAEHPFAELLLVAVVAEMKGCRDVRKICLGASVFVCMLNYSDPVRPKALRNSVLFLGHRFPNVRKTVAEAMYLKLLANEEVVDEAVYEEALDILTCTAWDGDLQTAKAARSALAHLLGVNVPTAAANKKAGAGTGAAAGEGGGNPRKADEMESYESLVRTVGY</sequence>
<feature type="region of interest" description="Disordered" evidence="3">
    <location>
        <begin position="349"/>
        <end position="410"/>
    </location>
</feature>
<dbReference type="OrthoDB" id="10253476at2759"/>
<dbReference type="PROSITE" id="PS50077">
    <property type="entry name" value="HEAT_REPEAT"/>
    <property type="match status" value="1"/>
</dbReference>
<dbReference type="GO" id="GO:0048487">
    <property type="term" value="F:beta-tubulin binding"/>
    <property type="evidence" value="ECO:0007669"/>
    <property type="project" value="InterPro"/>
</dbReference>
<feature type="domain" description="Tubulin-folding cofactor D ARM repeats" evidence="5">
    <location>
        <begin position="417"/>
        <end position="604"/>
    </location>
</feature>
<reference evidence="6 7" key="1">
    <citation type="journal article" date="2010" name="Nature">
        <title>The Ectocarpus genome and the independent evolution of multicellularity in brown algae.</title>
        <authorList>
            <person name="Cock J.M."/>
            <person name="Sterck L."/>
            <person name="Rouze P."/>
            <person name="Scornet D."/>
            <person name="Allen A.E."/>
            <person name="Amoutzias G."/>
            <person name="Anthouard V."/>
            <person name="Artiguenave F."/>
            <person name="Aury J.M."/>
            <person name="Badger J.H."/>
            <person name="Beszteri B."/>
            <person name="Billiau K."/>
            <person name="Bonnet E."/>
            <person name="Bothwell J.H."/>
            <person name="Bowler C."/>
            <person name="Boyen C."/>
            <person name="Brownlee C."/>
            <person name="Carrano C.J."/>
            <person name="Charrier B."/>
            <person name="Cho G.Y."/>
            <person name="Coelho S.M."/>
            <person name="Collen J."/>
            <person name="Corre E."/>
            <person name="Da Silva C."/>
            <person name="Delage L."/>
            <person name="Delaroque N."/>
            <person name="Dittami S.M."/>
            <person name="Doulbeau S."/>
            <person name="Elias M."/>
            <person name="Farnham G."/>
            <person name="Gachon C.M."/>
            <person name="Gschloessl B."/>
            <person name="Heesch S."/>
            <person name="Jabbari K."/>
            <person name="Jubin C."/>
            <person name="Kawai H."/>
            <person name="Kimura K."/>
            <person name="Kloareg B."/>
            <person name="Kupper F.C."/>
            <person name="Lang D."/>
            <person name="Le Bail A."/>
            <person name="Leblanc C."/>
            <person name="Lerouge P."/>
            <person name="Lohr M."/>
            <person name="Lopez P.J."/>
            <person name="Martens C."/>
            <person name="Maumus F."/>
            <person name="Michel G."/>
            <person name="Miranda-Saavedra D."/>
            <person name="Morales J."/>
            <person name="Moreau H."/>
            <person name="Motomura T."/>
            <person name="Nagasato C."/>
            <person name="Napoli C.A."/>
            <person name="Nelson D.R."/>
            <person name="Nyvall-Collen P."/>
            <person name="Peters A.F."/>
            <person name="Pommier C."/>
            <person name="Potin P."/>
            <person name="Poulain J."/>
            <person name="Quesneville H."/>
            <person name="Read B."/>
            <person name="Rensing S.A."/>
            <person name="Ritter A."/>
            <person name="Rousvoal S."/>
            <person name="Samanta M."/>
            <person name="Samson G."/>
            <person name="Schroeder D.C."/>
            <person name="Segurens B."/>
            <person name="Strittmatter M."/>
            <person name="Tonon T."/>
            <person name="Tregear J.W."/>
            <person name="Valentin K."/>
            <person name="von Dassow P."/>
            <person name="Yamagishi T."/>
            <person name="Van de Peer Y."/>
            <person name="Wincker P."/>
        </authorList>
    </citation>
    <scope>NUCLEOTIDE SEQUENCE [LARGE SCALE GENOMIC DNA]</scope>
    <source>
        <strain evidence="7">Ec32 / CCAP1310/4</strain>
    </source>
</reference>
<dbReference type="Pfam" id="PF12612">
    <property type="entry name" value="TFCD_C"/>
    <property type="match status" value="1"/>
</dbReference>
<dbReference type="GO" id="GO:0000226">
    <property type="term" value="P:microtubule cytoskeleton organization"/>
    <property type="evidence" value="ECO:0007669"/>
    <property type="project" value="TreeGrafter"/>
</dbReference>
<feature type="domain" description="Tubulin-folding cofactor D ARM repeats" evidence="5">
    <location>
        <begin position="311"/>
        <end position="372"/>
    </location>
</feature>
<dbReference type="eggNOG" id="KOG1943">
    <property type="taxonomic scope" value="Eukaryota"/>
</dbReference>
<evidence type="ECO:0000313" key="7">
    <source>
        <dbReference type="Proteomes" id="UP000002630"/>
    </source>
</evidence>
<dbReference type="PANTHER" id="PTHR12658">
    <property type="entry name" value="BETA-TUBULIN COFACTOR D"/>
    <property type="match status" value="1"/>
</dbReference>
<dbReference type="InterPro" id="IPR022577">
    <property type="entry name" value="TBCD_C"/>
</dbReference>
<evidence type="ECO:0000259" key="4">
    <source>
        <dbReference type="Pfam" id="PF12612"/>
    </source>
</evidence>
<feature type="region of interest" description="Disordered" evidence="3">
    <location>
        <begin position="1410"/>
        <end position="1443"/>
    </location>
</feature>
<evidence type="ECO:0000256" key="3">
    <source>
        <dbReference type="SAM" id="MobiDB-lite"/>
    </source>
</evidence>
<dbReference type="Pfam" id="PF23579">
    <property type="entry name" value="ARM_TBCD"/>
    <property type="match status" value="1"/>
</dbReference>
<name>D8LNX3_ECTSI</name>
<evidence type="ECO:0000256" key="2">
    <source>
        <dbReference type="PROSITE-ProRule" id="PRU00103"/>
    </source>
</evidence>
<feature type="compositionally biased region" description="Low complexity" evidence="3">
    <location>
        <begin position="945"/>
        <end position="959"/>
    </location>
</feature>
<feature type="region of interest" description="Disordered" evidence="3">
    <location>
        <begin position="592"/>
        <end position="613"/>
    </location>
</feature>
<feature type="compositionally biased region" description="Basic and acidic residues" evidence="3">
    <location>
        <begin position="371"/>
        <end position="381"/>
    </location>
</feature>
<feature type="compositionally biased region" description="Gly residues" evidence="3">
    <location>
        <begin position="912"/>
        <end position="922"/>
    </location>
</feature>
<feature type="region of interest" description="Disordered" evidence="3">
    <location>
        <begin position="888"/>
        <end position="927"/>
    </location>
</feature>